<feature type="region of interest" description="Disordered" evidence="1">
    <location>
        <begin position="51"/>
        <end position="91"/>
    </location>
</feature>
<sequence length="120" mass="13409">MREKLSAKHRRLETSIRMAFLADWMKVERCDCCICTPGKISEQSHCSDKCHSTSFHTPGSDKADQTKCTTSSSSAVDEDDKPFDSEPVKMASSEQPRIDYAFFSSNIPFFASPSGFCYSS</sequence>
<dbReference type="EnsemblMetazoa" id="PPA34360.1">
    <property type="protein sequence ID" value="PPA34360.1"/>
    <property type="gene ID" value="WBGene00272729"/>
</dbReference>
<evidence type="ECO:0000256" key="1">
    <source>
        <dbReference type="SAM" id="MobiDB-lite"/>
    </source>
</evidence>
<gene>
    <name evidence="2" type="primary">WBGene00272729</name>
</gene>
<organism evidence="2 3">
    <name type="scientific">Pristionchus pacificus</name>
    <name type="common">Parasitic nematode worm</name>
    <dbReference type="NCBI Taxonomy" id="54126"/>
    <lineage>
        <taxon>Eukaryota</taxon>
        <taxon>Metazoa</taxon>
        <taxon>Ecdysozoa</taxon>
        <taxon>Nematoda</taxon>
        <taxon>Chromadorea</taxon>
        <taxon>Rhabditida</taxon>
        <taxon>Rhabditina</taxon>
        <taxon>Diplogasteromorpha</taxon>
        <taxon>Diplogasteroidea</taxon>
        <taxon>Neodiplogasteridae</taxon>
        <taxon>Pristionchus</taxon>
    </lineage>
</organism>
<keyword evidence="3" id="KW-1185">Reference proteome</keyword>
<accession>A0A8R1YV41</accession>
<protein>
    <submittedName>
        <fullName evidence="2">Uncharacterized protein</fullName>
    </submittedName>
</protein>
<accession>A0A2A6D2P9</accession>
<proteinExistence type="predicted"/>
<evidence type="ECO:0000313" key="2">
    <source>
        <dbReference type="EnsemblMetazoa" id="PPA34360.1"/>
    </source>
</evidence>
<reference evidence="2" key="2">
    <citation type="submission" date="2022-06" db="UniProtKB">
        <authorList>
            <consortium name="EnsemblMetazoa"/>
        </authorList>
    </citation>
    <scope>IDENTIFICATION</scope>
    <source>
        <strain evidence="2">PS312</strain>
    </source>
</reference>
<feature type="compositionally biased region" description="Polar residues" evidence="1">
    <location>
        <begin position="66"/>
        <end position="75"/>
    </location>
</feature>
<reference evidence="3" key="1">
    <citation type="journal article" date="2008" name="Nat. Genet.">
        <title>The Pristionchus pacificus genome provides a unique perspective on nematode lifestyle and parasitism.</title>
        <authorList>
            <person name="Dieterich C."/>
            <person name="Clifton S.W."/>
            <person name="Schuster L.N."/>
            <person name="Chinwalla A."/>
            <person name="Delehaunty K."/>
            <person name="Dinkelacker I."/>
            <person name="Fulton L."/>
            <person name="Fulton R."/>
            <person name="Godfrey J."/>
            <person name="Minx P."/>
            <person name="Mitreva M."/>
            <person name="Roeseler W."/>
            <person name="Tian H."/>
            <person name="Witte H."/>
            <person name="Yang S.P."/>
            <person name="Wilson R.K."/>
            <person name="Sommer R.J."/>
        </authorList>
    </citation>
    <scope>NUCLEOTIDE SEQUENCE [LARGE SCALE GENOMIC DNA]</scope>
    <source>
        <strain evidence="3">PS312</strain>
    </source>
</reference>
<evidence type="ECO:0000313" key="3">
    <source>
        <dbReference type="Proteomes" id="UP000005239"/>
    </source>
</evidence>
<dbReference type="AlphaFoldDB" id="A0A2A6D2P9"/>
<name>A0A2A6D2P9_PRIPA</name>
<dbReference type="Proteomes" id="UP000005239">
    <property type="component" value="Unassembled WGS sequence"/>
</dbReference>